<dbReference type="InterPro" id="IPR050266">
    <property type="entry name" value="AB_hydrolase_sf"/>
</dbReference>
<reference evidence="2 3" key="1">
    <citation type="submission" date="2016-10" db="EMBL/GenBank/DDBJ databases">
        <authorList>
            <person name="de Groot N.N."/>
        </authorList>
    </citation>
    <scope>NUCLEOTIDE SEQUENCE [LARGE SCALE GENOMIC DNA]</scope>
    <source>
        <strain evidence="2 3">CGMCC 1.9167</strain>
    </source>
</reference>
<dbReference type="PANTHER" id="PTHR43798">
    <property type="entry name" value="MONOACYLGLYCEROL LIPASE"/>
    <property type="match status" value="1"/>
</dbReference>
<organism evidence="2 3">
    <name type="scientific">Marinobacter daqiaonensis</name>
    <dbReference type="NCBI Taxonomy" id="650891"/>
    <lineage>
        <taxon>Bacteria</taxon>
        <taxon>Pseudomonadati</taxon>
        <taxon>Pseudomonadota</taxon>
        <taxon>Gammaproteobacteria</taxon>
        <taxon>Pseudomonadales</taxon>
        <taxon>Marinobacteraceae</taxon>
        <taxon>Marinobacter</taxon>
    </lineage>
</organism>
<evidence type="ECO:0000313" key="3">
    <source>
        <dbReference type="Proteomes" id="UP000198644"/>
    </source>
</evidence>
<dbReference type="EMBL" id="FOYW01000001">
    <property type="protein sequence ID" value="SFR66415.1"/>
    <property type="molecule type" value="Genomic_DNA"/>
</dbReference>
<feature type="domain" description="AB hydrolase-1" evidence="1">
    <location>
        <begin position="23"/>
        <end position="256"/>
    </location>
</feature>
<keyword evidence="3" id="KW-1185">Reference proteome</keyword>
<protein>
    <submittedName>
        <fullName evidence="2">Pimeloyl-ACP methyl ester carboxylesterase</fullName>
    </submittedName>
</protein>
<dbReference type="InterPro" id="IPR000639">
    <property type="entry name" value="Epox_hydrolase-like"/>
</dbReference>
<dbReference type="Gene3D" id="3.40.50.1820">
    <property type="entry name" value="alpha/beta hydrolase"/>
    <property type="match status" value="1"/>
</dbReference>
<dbReference type="GO" id="GO:0016020">
    <property type="term" value="C:membrane"/>
    <property type="evidence" value="ECO:0007669"/>
    <property type="project" value="TreeGrafter"/>
</dbReference>
<dbReference type="PANTHER" id="PTHR43798:SF24">
    <property type="entry name" value="CIS-3-ALKYL-4-ALKYLOXETAN-2-ONE DECARBOXYLASE"/>
    <property type="match status" value="1"/>
</dbReference>
<dbReference type="SUPFAM" id="SSF53474">
    <property type="entry name" value="alpha/beta-Hydrolases"/>
    <property type="match status" value="1"/>
</dbReference>
<dbReference type="AlphaFoldDB" id="A0A1I6II41"/>
<dbReference type="RefSeq" id="WP_092012513.1">
    <property type="nucleotide sequence ID" value="NZ_FOYW01000001.1"/>
</dbReference>
<dbReference type="InterPro" id="IPR000073">
    <property type="entry name" value="AB_hydrolase_1"/>
</dbReference>
<evidence type="ECO:0000259" key="1">
    <source>
        <dbReference type="Pfam" id="PF00561"/>
    </source>
</evidence>
<dbReference type="STRING" id="650891.SAMN05216203_2348"/>
<name>A0A1I6II41_9GAMM</name>
<proteinExistence type="predicted"/>
<sequence length="289" mass="31385">MISKTAIVDGITMRWEETGEGTPVVLIHGIPTSPALWRHVAPRIPKARCLAWEMVGYGESIPEGRDRDISVGRQADYLASWLEHLGIEQAILVGHDLGGGVAQIAAVRYSGLCRGLFLTNAIGYDSWPIPSVKAMRMGGPLLRHLPDLAFKQVIRTFLQRGHDDSTRAKEAFEAHWPHYRKHDGAAAFVRQANSLDVQDTMAVAGDLPGLGIPARIVWGAADQFQKMEYGERFAHDLSAPLQRIEGGKHFTPEDHPEIIANGINQLMADAADAESTTGAGGDNDIASGV</sequence>
<dbReference type="Pfam" id="PF00561">
    <property type="entry name" value="Abhydrolase_1"/>
    <property type="match status" value="1"/>
</dbReference>
<dbReference type="OrthoDB" id="5853561at2"/>
<gene>
    <name evidence="2" type="ORF">SAMN05216203_2348</name>
</gene>
<accession>A0A1I6II41</accession>
<evidence type="ECO:0000313" key="2">
    <source>
        <dbReference type="EMBL" id="SFR66415.1"/>
    </source>
</evidence>
<dbReference type="InterPro" id="IPR029058">
    <property type="entry name" value="AB_hydrolase_fold"/>
</dbReference>
<dbReference type="PRINTS" id="PR00412">
    <property type="entry name" value="EPOXHYDRLASE"/>
</dbReference>
<dbReference type="GO" id="GO:0003824">
    <property type="term" value="F:catalytic activity"/>
    <property type="evidence" value="ECO:0007669"/>
    <property type="project" value="InterPro"/>
</dbReference>
<dbReference type="Proteomes" id="UP000198644">
    <property type="component" value="Unassembled WGS sequence"/>
</dbReference>